<dbReference type="Gene3D" id="3.40.50.1820">
    <property type="entry name" value="alpha/beta hydrolase"/>
    <property type="match status" value="1"/>
</dbReference>
<keyword evidence="2" id="KW-1185">Reference proteome</keyword>
<dbReference type="Pfam" id="PF00756">
    <property type="entry name" value="Esterase"/>
    <property type="match status" value="1"/>
</dbReference>
<dbReference type="InterPro" id="IPR000801">
    <property type="entry name" value="Esterase-like"/>
</dbReference>
<evidence type="ECO:0000313" key="1">
    <source>
        <dbReference type="EMBL" id="MCR0981449.1"/>
    </source>
</evidence>
<organism evidence="1 2">
    <name type="scientific">Roseomonas populi</name>
    <dbReference type="NCBI Taxonomy" id="3121582"/>
    <lineage>
        <taxon>Bacteria</taxon>
        <taxon>Pseudomonadati</taxon>
        <taxon>Pseudomonadota</taxon>
        <taxon>Alphaproteobacteria</taxon>
        <taxon>Acetobacterales</taxon>
        <taxon>Roseomonadaceae</taxon>
        <taxon>Roseomonas</taxon>
    </lineage>
</organism>
<dbReference type="RefSeq" id="WP_257715125.1">
    <property type="nucleotide sequence ID" value="NZ_JANJOU010000003.1"/>
</dbReference>
<comment type="caution">
    <text evidence="1">The sequence shown here is derived from an EMBL/GenBank/DDBJ whole genome shotgun (WGS) entry which is preliminary data.</text>
</comment>
<dbReference type="SUPFAM" id="SSF53474">
    <property type="entry name" value="alpha/beta-Hydrolases"/>
    <property type="match status" value="1"/>
</dbReference>
<sequence>MASEVSPFETLVEDEALRITRSVGNPERRVVSFTGIGLGMGGIQVEEWRQSLAGRTATVTYVTDKRRSWYNDIRQAVLDHFQGLPKADTVTLGNSMGGFGALYFASMIPGCRRAIAFSPQFSVHPDHIPPEEHRWQPYRAAIQVHTVTHALEHARADMEYVALFGGNEWELRHAHRLLGVATPRTQIHVIADSGHGVTQDLKRAGILTALLNVLLSPAPLRAGEVTGLIRSAGLRSKVLR</sequence>
<reference evidence="1 2" key="1">
    <citation type="submission" date="2022-06" db="EMBL/GenBank/DDBJ databases">
        <title>Roseomonas CN29.</title>
        <authorList>
            <person name="Cheng Y."/>
            <person name="He X."/>
        </authorList>
    </citation>
    <scope>NUCLEOTIDE SEQUENCE [LARGE SCALE GENOMIC DNA]</scope>
    <source>
        <strain evidence="1 2">CN29</strain>
    </source>
</reference>
<dbReference type="EMBL" id="JANJOU010000003">
    <property type="protein sequence ID" value="MCR0981449.1"/>
    <property type="molecule type" value="Genomic_DNA"/>
</dbReference>
<dbReference type="Proteomes" id="UP001524642">
    <property type="component" value="Unassembled WGS sequence"/>
</dbReference>
<evidence type="ECO:0000313" key="2">
    <source>
        <dbReference type="Proteomes" id="UP001524642"/>
    </source>
</evidence>
<gene>
    <name evidence="1" type="ORF">NRP21_05245</name>
</gene>
<name>A0ABT1X039_9PROT</name>
<dbReference type="InterPro" id="IPR029058">
    <property type="entry name" value="AB_hydrolase_fold"/>
</dbReference>
<proteinExistence type="predicted"/>
<protein>
    <submittedName>
        <fullName evidence="1">Esterase family protein</fullName>
    </submittedName>
</protein>
<accession>A0ABT1X039</accession>